<dbReference type="InterPro" id="IPR013325">
    <property type="entry name" value="RNA_pol_sigma_r2"/>
</dbReference>
<dbReference type="RefSeq" id="WP_285878514.1">
    <property type="nucleotide sequence ID" value="NZ_JARFYN010000007.1"/>
</dbReference>
<evidence type="ECO:0000313" key="2">
    <source>
        <dbReference type="EMBL" id="MDL2405577.1"/>
    </source>
</evidence>
<dbReference type="Proteomes" id="UP001172630">
    <property type="component" value="Unassembled WGS sequence"/>
</dbReference>
<dbReference type="Gene3D" id="1.10.1740.10">
    <property type="match status" value="1"/>
</dbReference>
<sequence length="415" mass="45337">MDHDVGRATERVARQSYGKLIAFLAARSGDVPAAEDALSEALAKALNVWSERGIPDNPEAWLLVAARRNLYGAARHASVKAAARDTISLAFEEAEERMNADGPTFPDERLKLLFTCTHPAIDQSVHTPLMLQTVLGIDARTISQAFIVSPETMSQRLVRAKIKIREAHIPFAVPDRCALPERLTSVLSAIYAAYGLGWDGLDGGDGKRSSLVDEAIWLGRALNATMAQEPEAMGLLSLMLYCEARRTARRDADGQYVPLDEQDTARWNAIMIAEADGLLRQAGTFDRFGPFQCQAAIQSVHTERRRTGVTDWTALAMLYDALVLMTPTVGARVSQAAVVGRAQGPATGLHHLNQITERDIVSYQPYWAVRAHLLVEVGETGSAVMAYRTAIGLSGSSAIRKFLQERLDTVLADRS</sequence>
<dbReference type="PANTHER" id="PTHR47756">
    <property type="entry name" value="BLL6612 PROTEIN-RELATED"/>
    <property type="match status" value="1"/>
</dbReference>
<comment type="caution">
    <text evidence="2">The sequence shown here is derived from an EMBL/GenBank/DDBJ whole genome shotgun (WGS) entry which is preliminary data.</text>
</comment>
<reference evidence="2" key="1">
    <citation type="submission" date="2023-06" db="EMBL/GenBank/DDBJ databases">
        <title>Phylogenetic Diversity of Rhizobium strains.</title>
        <authorList>
            <person name="Moura F.T."/>
            <person name="Helene L.C.F."/>
            <person name="Hungria M."/>
        </authorList>
    </citation>
    <scope>NUCLEOTIDE SEQUENCE</scope>
    <source>
        <strain evidence="2">CCGE524</strain>
    </source>
</reference>
<dbReference type="Pfam" id="PF20239">
    <property type="entry name" value="DUF6596"/>
    <property type="match status" value="1"/>
</dbReference>
<dbReference type="PANTHER" id="PTHR47756:SF2">
    <property type="entry name" value="BLL6612 PROTEIN"/>
    <property type="match status" value="1"/>
</dbReference>
<feature type="domain" description="DUF6596" evidence="1">
    <location>
        <begin position="182"/>
        <end position="282"/>
    </location>
</feature>
<name>A0ABT7KAJ3_9HYPH</name>
<evidence type="ECO:0000313" key="3">
    <source>
        <dbReference type="Proteomes" id="UP001172630"/>
    </source>
</evidence>
<gene>
    <name evidence="2" type="ORF">PY650_07850</name>
</gene>
<proteinExistence type="predicted"/>
<keyword evidence="3" id="KW-1185">Reference proteome</keyword>
<protein>
    <submittedName>
        <fullName evidence="2">RNA polymerase subunit sigma-70</fullName>
    </submittedName>
</protein>
<accession>A0ABT7KAJ3</accession>
<dbReference type="SUPFAM" id="SSF88946">
    <property type="entry name" value="Sigma2 domain of RNA polymerase sigma factors"/>
    <property type="match status" value="1"/>
</dbReference>
<dbReference type="EMBL" id="JARFYN010000007">
    <property type="protein sequence ID" value="MDL2405577.1"/>
    <property type="molecule type" value="Genomic_DNA"/>
</dbReference>
<evidence type="ECO:0000259" key="1">
    <source>
        <dbReference type="Pfam" id="PF20239"/>
    </source>
</evidence>
<organism evidence="2 3">
    <name type="scientific">Rhizobium calliandrae</name>
    <dbReference type="NCBI Taxonomy" id="1312182"/>
    <lineage>
        <taxon>Bacteria</taxon>
        <taxon>Pseudomonadati</taxon>
        <taxon>Pseudomonadota</taxon>
        <taxon>Alphaproteobacteria</taxon>
        <taxon>Hyphomicrobiales</taxon>
        <taxon>Rhizobiaceae</taxon>
        <taxon>Rhizobium/Agrobacterium group</taxon>
        <taxon>Rhizobium</taxon>
    </lineage>
</organism>
<dbReference type="InterPro" id="IPR046531">
    <property type="entry name" value="DUF6596"/>
</dbReference>